<feature type="compositionally biased region" description="Low complexity" evidence="1">
    <location>
        <begin position="284"/>
        <end position="295"/>
    </location>
</feature>
<accession>A0AAW1SRX4</accession>
<evidence type="ECO:0000313" key="2">
    <source>
        <dbReference type="EMBL" id="KAK9856817.1"/>
    </source>
</evidence>
<dbReference type="EMBL" id="JALJOV010000998">
    <property type="protein sequence ID" value="KAK9856817.1"/>
    <property type="molecule type" value="Genomic_DNA"/>
</dbReference>
<name>A0AAW1SRX4_9CHLO</name>
<sequence>MGPVSDRAAAEFFEPLPQHPSTLGYQLDSPYWEITAGYVGSIKASIPITRLTSSPCHVSVDEIFLEVKPGALADLERRASQSSAAASGQDNAHEPETIGLGDTSMTDNITDNIQYIAGSIEKVCRSSSWRQAMSEFTWSCLMHRALARPVRLSGYNLRSSIMQVMLLHLLLLLPHLQGLLSPGPGEQLLGRGLYQSGAARSAEAGNGDAEEAELEQGQSIICKDDGKGCSGSASLQLTWPTSRHIHPRIGANLILQPVQVQLQPHHPIMLVKLAQCMSEASQQAAEREAAAGSQEDLPGLGRSFGTGSHLGGRSFLESVLLPDCNSLVEEALPSSSYYDPGTQTGPFPPSAPLHHRQPFHAYGISAPATTCPSISSTEYFQDASSEYGDGFASACSYGSSAGSTLRRNISAAARPHSAEGTSTAVNPSELDLASWQVSASAEAVSLVLLYPEEASLAYL</sequence>
<comment type="caution">
    <text evidence="2">The sequence shown here is derived from an EMBL/GenBank/DDBJ whole genome shotgun (WGS) entry which is preliminary data.</text>
</comment>
<gene>
    <name evidence="2" type="ORF">WJX84_008898</name>
</gene>
<dbReference type="Proteomes" id="UP001485043">
    <property type="component" value="Unassembled WGS sequence"/>
</dbReference>
<keyword evidence="3" id="KW-1185">Reference proteome</keyword>
<evidence type="ECO:0000256" key="1">
    <source>
        <dbReference type="SAM" id="MobiDB-lite"/>
    </source>
</evidence>
<organism evidence="2 3">
    <name type="scientific">Apatococcus fuscideae</name>
    <dbReference type="NCBI Taxonomy" id="2026836"/>
    <lineage>
        <taxon>Eukaryota</taxon>
        <taxon>Viridiplantae</taxon>
        <taxon>Chlorophyta</taxon>
        <taxon>core chlorophytes</taxon>
        <taxon>Trebouxiophyceae</taxon>
        <taxon>Chlorellales</taxon>
        <taxon>Chlorellaceae</taxon>
        <taxon>Apatococcus</taxon>
    </lineage>
</organism>
<reference evidence="2 3" key="1">
    <citation type="journal article" date="2024" name="Nat. Commun.">
        <title>Phylogenomics reveals the evolutionary origins of lichenization in chlorophyte algae.</title>
        <authorList>
            <person name="Puginier C."/>
            <person name="Libourel C."/>
            <person name="Otte J."/>
            <person name="Skaloud P."/>
            <person name="Haon M."/>
            <person name="Grisel S."/>
            <person name="Petersen M."/>
            <person name="Berrin J.G."/>
            <person name="Delaux P.M."/>
            <person name="Dal Grande F."/>
            <person name="Keller J."/>
        </authorList>
    </citation>
    <scope>NUCLEOTIDE SEQUENCE [LARGE SCALE GENOMIC DNA]</scope>
    <source>
        <strain evidence="2 3">SAG 2523</strain>
    </source>
</reference>
<evidence type="ECO:0008006" key="4">
    <source>
        <dbReference type="Google" id="ProtNLM"/>
    </source>
</evidence>
<proteinExistence type="predicted"/>
<evidence type="ECO:0000313" key="3">
    <source>
        <dbReference type="Proteomes" id="UP001485043"/>
    </source>
</evidence>
<protein>
    <recommendedName>
        <fullName evidence="4">Autophagy-related protein 13</fullName>
    </recommendedName>
</protein>
<feature type="non-terminal residue" evidence="2">
    <location>
        <position position="459"/>
    </location>
</feature>
<feature type="region of interest" description="Disordered" evidence="1">
    <location>
        <begin position="78"/>
        <end position="104"/>
    </location>
</feature>
<dbReference type="AlphaFoldDB" id="A0AAW1SRX4"/>
<feature type="region of interest" description="Disordered" evidence="1">
    <location>
        <begin position="284"/>
        <end position="304"/>
    </location>
</feature>